<feature type="region of interest" description="Disordered" evidence="1">
    <location>
        <begin position="130"/>
        <end position="166"/>
    </location>
</feature>
<dbReference type="OrthoDB" id="7410762at2"/>
<keyword evidence="2" id="KW-0472">Membrane</keyword>
<dbReference type="RefSeq" id="WP_157177735.1">
    <property type="nucleotide sequence ID" value="NZ_BMJP01000006.1"/>
</dbReference>
<dbReference type="AlphaFoldDB" id="A0A7W9BW23"/>
<organism evidence="3 4">
    <name type="scientific">Sphingomonas prati</name>
    <dbReference type="NCBI Taxonomy" id="1843237"/>
    <lineage>
        <taxon>Bacteria</taxon>
        <taxon>Pseudomonadati</taxon>
        <taxon>Pseudomonadota</taxon>
        <taxon>Alphaproteobacteria</taxon>
        <taxon>Sphingomonadales</taxon>
        <taxon>Sphingomonadaceae</taxon>
        <taxon>Sphingomonas</taxon>
    </lineage>
</organism>
<feature type="compositionally biased region" description="Gly residues" evidence="1">
    <location>
        <begin position="139"/>
        <end position="164"/>
    </location>
</feature>
<feature type="region of interest" description="Disordered" evidence="1">
    <location>
        <begin position="63"/>
        <end position="111"/>
    </location>
</feature>
<dbReference type="EMBL" id="JACIJR010000008">
    <property type="protein sequence ID" value="MBB5730688.1"/>
    <property type="molecule type" value="Genomic_DNA"/>
</dbReference>
<protein>
    <submittedName>
        <fullName evidence="3">Protein TonB</fullName>
    </submittedName>
</protein>
<feature type="transmembrane region" description="Helical" evidence="2">
    <location>
        <begin position="20"/>
        <end position="42"/>
    </location>
</feature>
<accession>A0A7W9BW23</accession>
<comment type="caution">
    <text evidence="3">The sequence shown here is derived from an EMBL/GenBank/DDBJ whole genome shotgun (WGS) entry which is preliminary data.</text>
</comment>
<feature type="compositionally biased region" description="Pro residues" evidence="1">
    <location>
        <begin position="95"/>
        <end position="111"/>
    </location>
</feature>
<evidence type="ECO:0000256" key="2">
    <source>
        <dbReference type="SAM" id="Phobius"/>
    </source>
</evidence>
<keyword evidence="2" id="KW-1133">Transmembrane helix</keyword>
<dbReference type="Proteomes" id="UP000546701">
    <property type="component" value="Unassembled WGS sequence"/>
</dbReference>
<keyword evidence="4" id="KW-1185">Reference proteome</keyword>
<evidence type="ECO:0000313" key="4">
    <source>
        <dbReference type="Proteomes" id="UP000546701"/>
    </source>
</evidence>
<gene>
    <name evidence="3" type="ORF">FHS99_003194</name>
</gene>
<evidence type="ECO:0000256" key="1">
    <source>
        <dbReference type="SAM" id="MobiDB-lite"/>
    </source>
</evidence>
<sequence>MASAQSPFASLHLISRRRRAVALVLACAIPALIIFMFLRLAIFSTPPPPPVSRPPMMFDLAPDPEPTRTPVKAAPAGGGAPDRQPTAPVVRKTPSAPPLIAPTTIPTPAPPLDIIPLTREDFAAADIAAMPRQGPPAPGGGGSGIAGSGTGRGSSQGAGTGPGGEPLYKAEWVREPTHAELAFYLPRGAPEGAWAEIACHTLPGFRVDQCQELGQSPPGLGLGGAIRQAAWQFRVRPPRVGGKTLVGSWVRIRISFNGGEG</sequence>
<evidence type="ECO:0000313" key="3">
    <source>
        <dbReference type="EMBL" id="MBB5730688.1"/>
    </source>
</evidence>
<name>A0A7W9BW23_9SPHN</name>
<keyword evidence="2" id="KW-0812">Transmembrane</keyword>
<reference evidence="3 4" key="1">
    <citation type="submission" date="2020-08" db="EMBL/GenBank/DDBJ databases">
        <title>Genomic Encyclopedia of Type Strains, Phase IV (KMG-IV): sequencing the most valuable type-strain genomes for metagenomic binning, comparative biology and taxonomic classification.</title>
        <authorList>
            <person name="Goeker M."/>
        </authorList>
    </citation>
    <scope>NUCLEOTIDE SEQUENCE [LARGE SCALE GENOMIC DNA]</scope>
    <source>
        <strain evidence="3 4">DSM 103336</strain>
    </source>
</reference>
<proteinExistence type="predicted"/>